<dbReference type="GeneTree" id="ENSGT00940000177308"/>
<dbReference type="InterPro" id="IPR001811">
    <property type="entry name" value="Chemokine_IL8-like_dom"/>
</dbReference>
<proteinExistence type="predicted"/>
<feature type="chain" id="PRO_5017355164" description="Chemokine interleukin-8-like domain-containing protein" evidence="2">
    <location>
        <begin position="26"/>
        <end position="102"/>
    </location>
</feature>
<sequence>MVSMKVTVMMVTLVTLCVLATNTHAAYIFCCKRYLPGKLPLSEIRGFSLQKSTELCPIRAIIFHTKKGKRCADPTKNWVMDYIVIFKKIFYSDNQTSSEHIV</sequence>
<evidence type="ECO:0000313" key="4">
    <source>
        <dbReference type="Ensembl" id="ENSXCOP00000010979.1"/>
    </source>
</evidence>
<evidence type="ECO:0000313" key="5">
    <source>
        <dbReference type="Proteomes" id="UP000261380"/>
    </source>
</evidence>
<evidence type="ECO:0000259" key="3">
    <source>
        <dbReference type="SMART" id="SM00199"/>
    </source>
</evidence>
<feature type="domain" description="Chemokine interleukin-8-like" evidence="3">
    <location>
        <begin position="30"/>
        <end position="86"/>
    </location>
</feature>
<keyword evidence="2" id="KW-0732">Signal</keyword>
<dbReference type="SUPFAM" id="SSF54117">
    <property type="entry name" value="Interleukin 8-like chemokines"/>
    <property type="match status" value="1"/>
</dbReference>
<organism evidence="4 5">
    <name type="scientific">Xiphophorus couchianus</name>
    <name type="common">Monterrey platyfish</name>
    <dbReference type="NCBI Taxonomy" id="32473"/>
    <lineage>
        <taxon>Eukaryota</taxon>
        <taxon>Metazoa</taxon>
        <taxon>Chordata</taxon>
        <taxon>Craniata</taxon>
        <taxon>Vertebrata</taxon>
        <taxon>Euteleostomi</taxon>
        <taxon>Actinopterygii</taxon>
        <taxon>Neopterygii</taxon>
        <taxon>Teleostei</taxon>
        <taxon>Neoteleostei</taxon>
        <taxon>Acanthomorphata</taxon>
        <taxon>Ovalentaria</taxon>
        <taxon>Atherinomorphae</taxon>
        <taxon>Cyprinodontiformes</taxon>
        <taxon>Poeciliidae</taxon>
        <taxon>Poeciliinae</taxon>
        <taxon>Xiphophorus</taxon>
    </lineage>
</organism>
<dbReference type="Ensembl" id="ENSXCOT00000011106.1">
    <property type="protein sequence ID" value="ENSXCOP00000010979.1"/>
    <property type="gene ID" value="ENSXCOG00000008295.1"/>
</dbReference>
<keyword evidence="1" id="KW-0202">Cytokine</keyword>
<dbReference type="Pfam" id="PF00048">
    <property type="entry name" value="IL8"/>
    <property type="match status" value="1"/>
</dbReference>
<dbReference type="InterPro" id="IPR039809">
    <property type="entry name" value="Chemokine_b/g/d"/>
</dbReference>
<dbReference type="PANTHER" id="PTHR12015">
    <property type="entry name" value="SMALL INDUCIBLE CYTOKINE A"/>
    <property type="match status" value="1"/>
</dbReference>
<evidence type="ECO:0000256" key="1">
    <source>
        <dbReference type="ARBA" id="ARBA00022514"/>
    </source>
</evidence>
<dbReference type="STRING" id="32473.ENSXCOP00000010979"/>
<feature type="signal peptide" evidence="2">
    <location>
        <begin position="1"/>
        <end position="25"/>
    </location>
</feature>
<dbReference type="CDD" id="cd00272">
    <property type="entry name" value="Chemokine_CC"/>
    <property type="match status" value="1"/>
</dbReference>
<dbReference type="Proteomes" id="UP000261380">
    <property type="component" value="Unplaced"/>
</dbReference>
<evidence type="ECO:0000256" key="2">
    <source>
        <dbReference type="SAM" id="SignalP"/>
    </source>
</evidence>
<reference evidence="4" key="1">
    <citation type="submission" date="2025-08" db="UniProtKB">
        <authorList>
            <consortium name="Ensembl"/>
        </authorList>
    </citation>
    <scope>IDENTIFICATION</scope>
</reference>
<reference evidence="4" key="2">
    <citation type="submission" date="2025-09" db="UniProtKB">
        <authorList>
            <consortium name="Ensembl"/>
        </authorList>
    </citation>
    <scope>IDENTIFICATION</scope>
</reference>
<dbReference type="PANTHER" id="PTHR12015:SF190">
    <property type="entry name" value="C-C MOTIF CHEMOKINE"/>
    <property type="match status" value="1"/>
</dbReference>
<dbReference type="GO" id="GO:0005615">
    <property type="term" value="C:extracellular space"/>
    <property type="evidence" value="ECO:0007669"/>
    <property type="project" value="UniProtKB-KW"/>
</dbReference>
<name>A0A3B5LT46_9TELE</name>
<keyword evidence="5" id="KW-1185">Reference proteome</keyword>
<dbReference type="Gene3D" id="2.40.50.40">
    <property type="match status" value="1"/>
</dbReference>
<dbReference type="SMART" id="SM00199">
    <property type="entry name" value="SCY"/>
    <property type="match status" value="1"/>
</dbReference>
<dbReference type="GO" id="GO:0006955">
    <property type="term" value="P:immune response"/>
    <property type="evidence" value="ECO:0007669"/>
    <property type="project" value="InterPro"/>
</dbReference>
<dbReference type="InterPro" id="IPR036048">
    <property type="entry name" value="Interleukin_8-like_sf"/>
</dbReference>
<dbReference type="AlphaFoldDB" id="A0A3B5LT46"/>
<accession>A0A3B5LT46</accession>
<dbReference type="GO" id="GO:0008009">
    <property type="term" value="F:chemokine activity"/>
    <property type="evidence" value="ECO:0007669"/>
    <property type="project" value="InterPro"/>
</dbReference>
<protein>
    <recommendedName>
        <fullName evidence="3">Chemokine interleukin-8-like domain-containing protein</fullName>
    </recommendedName>
</protein>